<keyword evidence="6" id="KW-1015">Disulfide bond</keyword>
<evidence type="ECO:0000256" key="2">
    <source>
        <dbReference type="ARBA" id="ARBA00022723"/>
    </source>
</evidence>
<dbReference type="GeneID" id="106812763"/>
<keyword evidence="5" id="KW-0482">Metalloprotease</keyword>
<name>A0ABM1EJ49_PRICU</name>
<feature type="binding site" evidence="8">
    <location>
        <position position="193"/>
    </location>
    <ligand>
        <name>Zn(2+)</name>
        <dbReference type="ChEBI" id="CHEBI:29105"/>
        <note>catalytic</note>
    </ligand>
</feature>
<keyword evidence="1" id="KW-0645">Protease</keyword>
<dbReference type="Gene3D" id="3.40.1620.60">
    <property type="match status" value="1"/>
</dbReference>
<gene>
    <name evidence="11" type="primary">LOC106812763</name>
</gene>
<dbReference type="PROSITE" id="PS50215">
    <property type="entry name" value="ADAM_MEPRO"/>
    <property type="match status" value="1"/>
</dbReference>
<evidence type="ECO:0000313" key="11">
    <source>
        <dbReference type="RefSeq" id="XP_014672220.1"/>
    </source>
</evidence>
<dbReference type="Pfam" id="PF01421">
    <property type="entry name" value="Reprolysin"/>
    <property type="match status" value="1"/>
</dbReference>
<keyword evidence="4 8" id="KW-0862">Zinc</keyword>
<dbReference type="PANTHER" id="PTHR13723:SF200">
    <property type="entry name" value="ADAM METALLOPEPTIDASE WITH THROMBOSPONDIN TYPE 1 MOTIF B, ISOFORM B"/>
    <property type="match status" value="1"/>
</dbReference>
<dbReference type="PANTHER" id="PTHR13723">
    <property type="entry name" value="ADAMTS A DISINTEGRIN AND METALLOPROTEASE WITH THROMBOSPONDIN MOTIFS PROTEASE"/>
    <property type="match status" value="1"/>
</dbReference>
<dbReference type="Proteomes" id="UP000695022">
    <property type="component" value="Unplaced"/>
</dbReference>
<comment type="caution">
    <text evidence="8">Lacks conserved residue(s) required for the propagation of feature annotation.</text>
</comment>
<dbReference type="InterPro" id="IPR041645">
    <property type="entry name" value="ADAMTS_CR_2"/>
</dbReference>
<dbReference type="InterPro" id="IPR024079">
    <property type="entry name" value="MetalloPept_cat_dom_sf"/>
</dbReference>
<sequence>MLARSQDLAGNERLLKLDDELSSSSATHRRRRAAKTKQKIVELAIFFDNSLYEKSRSAADPENKEILKYILASVNGMNLLYHRSAFKGYKVTFKVVRLEILKTKISQLPDDGEADFLLKQFRVYQETLNPEEGIPGHWDNAILMTGLDMYVQFGSRVERSVTGYAHVAAMCNRATSCSVNEGRGFSSLYSIAHEIGHNFGMVHDGTGNTCPRKGYLMSAESVVVGIEWSHCSRKDFIKYIGMYECLDNDPSAVIADHDPAFIGQRFDADLQCQIYTGSEKSERSKGPSFPIADICRVLWCRDPSNSHISRGAHPALEGTYCGAKKWCRRTKCVGWGNAAPPVIDGAWGEYSLDGQCTSTCLEGGTGVKTFTRKCNNPRHKHILLGSLPGGVDPVTLDAASTAATTAAVYPSSTTQAPTTSATTRSNAPVDGGWSELTVVKHCDANATCLAGGVTFKKSKRQCNKPLPKHGGKKCDGPAVVMDICPRSKEFDCSGKLKTDDSPSTSDENC</sequence>
<keyword evidence="7" id="KW-0325">Glycoprotein</keyword>
<keyword evidence="3" id="KW-0378">Hydrolase</keyword>
<evidence type="ECO:0000256" key="1">
    <source>
        <dbReference type="ARBA" id="ARBA00022670"/>
    </source>
</evidence>
<keyword evidence="10" id="KW-1185">Reference proteome</keyword>
<organism evidence="10 11">
    <name type="scientific">Priapulus caudatus</name>
    <name type="common">Priapulid worm</name>
    <dbReference type="NCBI Taxonomy" id="37621"/>
    <lineage>
        <taxon>Eukaryota</taxon>
        <taxon>Metazoa</taxon>
        <taxon>Ecdysozoa</taxon>
        <taxon>Scalidophora</taxon>
        <taxon>Priapulida</taxon>
        <taxon>Priapulimorpha</taxon>
        <taxon>Priapulimorphida</taxon>
        <taxon>Priapulidae</taxon>
        <taxon>Priapulus</taxon>
    </lineage>
</organism>
<evidence type="ECO:0000259" key="9">
    <source>
        <dbReference type="PROSITE" id="PS50215"/>
    </source>
</evidence>
<evidence type="ECO:0000256" key="7">
    <source>
        <dbReference type="ARBA" id="ARBA00023180"/>
    </source>
</evidence>
<dbReference type="InterPro" id="IPR001590">
    <property type="entry name" value="Peptidase_M12B"/>
</dbReference>
<dbReference type="Gene3D" id="2.20.100.10">
    <property type="entry name" value="Thrombospondin type-1 (TSP1) repeat"/>
    <property type="match status" value="2"/>
</dbReference>
<evidence type="ECO:0000256" key="3">
    <source>
        <dbReference type="ARBA" id="ARBA00022801"/>
    </source>
</evidence>
<reference evidence="11" key="1">
    <citation type="submission" date="2025-08" db="UniProtKB">
        <authorList>
            <consortium name="RefSeq"/>
        </authorList>
    </citation>
    <scope>IDENTIFICATION</scope>
</reference>
<dbReference type="Pfam" id="PF17771">
    <property type="entry name" value="ADAMTS_CR_2"/>
    <property type="match status" value="1"/>
</dbReference>
<evidence type="ECO:0000313" key="10">
    <source>
        <dbReference type="Proteomes" id="UP000695022"/>
    </source>
</evidence>
<feature type="binding site" evidence="8">
    <location>
        <position position="203"/>
    </location>
    <ligand>
        <name>Zn(2+)</name>
        <dbReference type="ChEBI" id="CHEBI:29105"/>
        <note>catalytic</note>
    </ligand>
</feature>
<protein>
    <submittedName>
        <fullName evidence="11">A disintegrin and metalloproteinase with thrombospondin motifs 6-like</fullName>
    </submittedName>
</protein>
<dbReference type="SUPFAM" id="SSF55486">
    <property type="entry name" value="Metalloproteases ('zincins'), catalytic domain"/>
    <property type="match status" value="1"/>
</dbReference>
<evidence type="ECO:0000256" key="6">
    <source>
        <dbReference type="ARBA" id="ARBA00023157"/>
    </source>
</evidence>
<feature type="binding site" evidence="8">
    <location>
        <position position="197"/>
    </location>
    <ligand>
        <name>Zn(2+)</name>
        <dbReference type="ChEBI" id="CHEBI:29105"/>
        <note>catalytic</note>
    </ligand>
</feature>
<proteinExistence type="predicted"/>
<feature type="domain" description="Peptidase M12B" evidence="9">
    <location>
        <begin position="39"/>
        <end position="250"/>
    </location>
</feature>
<evidence type="ECO:0000256" key="4">
    <source>
        <dbReference type="ARBA" id="ARBA00022833"/>
    </source>
</evidence>
<dbReference type="Gene3D" id="3.40.390.10">
    <property type="entry name" value="Collagenase (Catalytic Domain)"/>
    <property type="match status" value="1"/>
</dbReference>
<dbReference type="InterPro" id="IPR050439">
    <property type="entry name" value="ADAMTS_ADAMTS-like"/>
</dbReference>
<dbReference type="RefSeq" id="XP_014672220.1">
    <property type="nucleotide sequence ID" value="XM_014816734.1"/>
</dbReference>
<keyword evidence="2 8" id="KW-0479">Metal-binding</keyword>
<evidence type="ECO:0000256" key="8">
    <source>
        <dbReference type="PROSITE-ProRule" id="PRU00276"/>
    </source>
</evidence>
<evidence type="ECO:0000256" key="5">
    <source>
        <dbReference type="ARBA" id="ARBA00023049"/>
    </source>
</evidence>
<accession>A0ABM1EJ49</accession>
<feature type="active site" evidence="8">
    <location>
        <position position="194"/>
    </location>
</feature>
<dbReference type="InterPro" id="IPR036383">
    <property type="entry name" value="TSP1_rpt_sf"/>
</dbReference>